<organism evidence="3 4">
    <name type="scientific">Pseudolysobacter antarcticus</name>
    <dbReference type="NCBI Taxonomy" id="2511995"/>
    <lineage>
        <taxon>Bacteria</taxon>
        <taxon>Pseudomonadati</taxon>
        <taxon>Pseudomonadota</taxon>
        <taxon>Gammaproteobacteria</taxon>
        <taxon>Lysobacterales</taxon>
        <taxon>Rhodanobacteraceae</taxon>
        <taxon>Pseudolysobacter</taxon>
    </lineage>
</organism>
<dbReference type="InterPro" id="IPR057693">
    <property type="entry name" value="DUF7933"/>
</dbReference>
<feature type="domain" description="DUF7933" evidence="2">
    <location>
        <begin position="960"/>
        <end position="1080"/>
    </location>
</feature>
<proteinExistence type="predicted"/>
<feature type="domain" description="DUF7933" evidence="2">
    <location>
        <begin position="1210"/>
        <end position="1331"/>
    </location>
</feature>
<dbReference type="NCBIfam" id="TIGR01451">
    <property type="entry name" value="B_ant_repeat"/>
    <property type="match status" value="2"/>
</dbReference>
<feature type="domain" description="DUF7933" evidence="2">
    <location>
        <begin position="837"/>
        <end position="956"/>
    </location>
</feature>
<evidence type="ECO:0000259" key="2">
    <source>
        <dbReference type="Pfam" id="PF25564"/>
    </source>
</evidence>
<evidence type="ECO:0000313" key="3">
    <source>
        <dbReference type="EMBL" id="QBB70704.1"/>
    </source>
</evidence>
<protein>
    <submittedName>
        <fullName evidence="3">DUF11 domain-containing protein</fullName>
    </submittedName>
</protein>
<dbReference type="RefSeq" id="WP_129832996.1">
    <property type="nucleotide sequence ID" value="NZ_CP035704.1"/>
</dbReference>
<keyword evidence="1" id="KW-1133">Transmembrane helix</keyword>
<dbReference type="PANTHER" id="PTHR34819">
    <property type="entry name" value="LARGE CYSTEINE-RICH PERIPLASMIC PROTEIN OMCB"/>
    <property type="match status" value="1"/>
</dbReference>
<dbReference type="EMBL" id="CP035704">
    <property type="protein sequence ID" value="QBB70704.1"/>
    <property type="molecule type" value="Genomic_DNA"/>
</dbReference>
<keyword evidence="1" id="KW-0812">Transmembrane</keyword>
<gene>
    <name evidence="3" type="ORF">ELE36_10205</name>
</gene>
<dbReference type="KEGG" id="xbc:ELE36_10205"/>
<evidence type="ECO:0000313" key="4">
    <source>
        <dbReference type="Proteomes" id="UP000291562"/>
    </source>
</evidence>
<feature type="domain" description="DUF7933" evidence="2">
    <location>
        <begin position="1463"/>
        <end position="1585"/>
    </location>
</feature>
<dbReference type="InterPro" id="IPR047589">
    <property type="entry name" value="DUF11_rpt"/>
</dbReference>
<dbReference type="Pfam" id="PF25564">
    <property type="entry name" value="DUF7933"/>
    <property type="match status" value="8"/>
</dbReference>
<reference evidence="3 4" key="1">
    <citation type="submission" date="2019-01" db="EMBL/GenBank/DDBJ databases">
        <title>Pseudolysobacter antarctica gen. nov., sp. nov., isolated from Fildes Peninsula, Antarctica.</title>
        <authorList>
            <person name="Wei Z."/>
            <person name="Peng F."/>
        </authorList>
    </citation>
    <scope>NUCLEOTIDE SEQUENCE [LARGE SCALE GENOMIC DNA]</scope>
    <source>
        <strain evidence="3 4">AQ6-296</strain>
    </source>
</reference>
<feature type="domain" description="DUF7933" evidence="2">
    <location>
        <begin position="711"/>
        <end position="833"/>
    </location>
</feature>
<dbReference type="InterPro" id="IPR051172">
    <property type="entry name" value="Chlamydia_OmcB"/>
</dbReference>
<dbReference type="Proteomes" id="UP000291562">
    <property type="component" value="Chromosome"/>
</dbReference>
<feature type="transmembrane region" description="Helical" evidence="1">
    <location>
        <begin position="1726"/>
        <end position="1746"/>
    </location>
</feature>
<feature type="domain" description="DUF7933" evidence="2">
    <location>
        <begin position="1084"/>
        <end position="1206"/>
    </location>
</feature>
<dbReference type="PANTHER" id="PTHR34819:SF3">
    <property type="entry name" value="CELL SURFACE PROTEIN"/>
    <property type="match status" value="1"/>
</dbReference>
<feature type="transmembrane region" description="Helical" evidence="1">
    <location>
        <begin position="21"/>
        <end position="40"/>
    </location>
</feature>
<name>A0A411HJX8_9GAMM</name>
<keyword evidence="4" id="KW-1185">Reference proteome</keyword>
<sequence length="1755" mass="170331">MHNLIGVSRGRCWAKNSVVSSFHSLVVGLVLSCIASVGFAEGSRSLYPASYPGAGFRADMDFTAAVPYAGVTARQQFLYVYANAGEYILLGSSNRANGGDVFVYNPQAFGTKGNETIPGAADFTCSAAVPPTGSFSGGTLGQIAARVNELAGPNSADNSTTVVGGYGPCAYKAPSAGIYGVRFSVATAGGGGPTGSVGTLHIGNNTVAAWEVAVRAGATSTTDINARTFTYGFIAFTGGNSRPVFHTLYYATPDGQRYQQTMQGLDPNGYALWGNQSGFFDNGQPLYKDIRGGNAQITPGSGQFIAELSAQGPQTPVFFNSIDPAGANAVPAAAVLGALGIPLSPPAPTINSPQFTGLQSGNQTYVGGGGTFTFTAANDTSYQIVISAGVDYDPANPLNATLTGLAPNGGNSVPWNGLANDGSAFPNGTFNVQIVGRNGEIHFPIIDSEGNANGGPVVTKLNGSPVGDATVYYDDRGYITRGGTLIGALNGLLCPANPPVPPTPDHALLGVDSSAQVAGVFYRHWPGNGNLNTDCAATAGFGDAKALDLWTYQQSSPVPITLVINPANITLSKSGPATAALGSAFNYTLGLGNSGALGSGTVVTVTDVLPAGVIANSVAPGTGVSGVNCGTLPSAAGATLSCTVTLSAPLAAGSASGTASFTLNATAAIAGSITNFASVDPSGNTNPPAPGASCTPTTSCGSATTLVLLPPTISKAFGAASIPLNGSTSLSFTITNPNAGNTLSGVGVTDNVPAGLVVATPNGLTGSCGGGTITAVAGSGNVTLSSATLAANASCTFSINVTGIAAGNQNNTTGNVTSTEGGNGGTASASVAVVAPPVIAKAFNPVTIALNGTTSLTFTIINPVANTVALTGVAFNDTLPVGLTLASGSVTVCGGTLTKTAPTGITLVGANIAIGSPCQFSVTVTGTAGGQYTNVTGNVSSTNGGTGNTGTANLAVVIPPTIIKAFGAPSIALNGATSLNFTVGNPNTGLALTGLAFTDTLPAGLVIATPNGASNTCGGAITAVAGSGAVSLAGGTLPANANCTITVNVQGTTAGVKNNSVTVTSTEGGTGNTSNASITVLAPPTIIKSFGAASIALNGSTSLSFTIVNPNTTSSLSGVGVTDTLPAGLTIATPSGLSGSCGGGTITAIAGSGSVSLSGATLIASASCTFSINVTGTAVGMQNNTTGNVTSTEGGNGGTASASIDVIGPPTVAKSFNPTTIAVGGTSTLTIVVTNTNTIPITGAAFTDTLPANVTTLASTAATTCAPGTASQAPGSLSLAGATIPASGNCTVTVTVTSTQAGVYTNTIPAGGVTTTNAGSNTTPTSATLTVSALLPPAVAKTFNPATIPVNGTSTLTITLTNPNTATAITGAAFTDTLPANVTTIAATAATTCAPGVASQAAGSLTLAGGTIPANGSCMVTVNVTSAIGGVYNNTIAAGDVTTTNAGSNTTPTSATLTVLGPPVVVKAFNPITISVNGTSTLTITLTNPNATTAITGVAFADTLPANVTTVAGTAATTCAPGVVSQTAGAVSLAGATIPASGNCTVTVSVTSATPGAYTNTILAGGVTSTNAGSNTTPTSSTLTVNAVALVPPTVAKSFSPATIAVNGTSMLTITVSNSNAIPITGVTLIDNLPAGVTTVASTVATNCAPGTPAQTTGSVSMAGGTTAANGSCTVTVTVTAATLGAYTNTIPAGGVTSTNAGSNTTPATSTLTVSAPLVVAQIPALNLWGLLMLGLVLSAGGFYIAQRRGIRPDR</sequence>
<evidence type="ECO:0000256" key="1">
    <source>
        <dbReference type="SAM" id="Phobius"/>
    </source>
</evidence>
<keyword evidence="1" id="KW-0472">Membrane</keyword>
<accession>A0A411HJX8</accession>
<feature type="domain" description="DUF7933" evidence="2">
    <location>
        <begin position="1593"/>
        <end position="1714"/>
    </location>
</feature>
<dbReference type="OrthoDB" id="9813456at2"/>
<feature type="domain" description="DUF7933" evidence="2">
    <location>
        <begin position="1337"/>
        <end position="1459"/>
    </location>
</feature>